<feature type="compositionally biased region" description="Basic and acidic residues" evidence="1">
    <location>
        <begin position="113"/>
        <end position="123"/>
    </location>
</feature>
<accession>A0A4Z1IGI6</accession>
<reference evidence="2 3" key="1">
    <citation type="submission" date="2017-12" db="EMBL/GenBank/DDBJ databases">
        <title>Comparative genomics of Botrytis spp.</title>
        <authorList>
            <person name="Valero-Jimenez C.A."/>
            <person name="Tapia P."/>
            <person name="Veloso J."/>
            <person name="Silva-Moreno E."/>
            <person name="Staats M."/>
            <person name="Valdes J.H."/>
            <person name="Van Kan J.A.L."/>
        </authorList>
    </citation>
    <scope>NUCLEOTIDE SEQUENCE [LARGE SCALE GENOMIC DNA]</scope>
    <source>
        <strain evidence="2 3">MUCL11595</strain>
    </source>
</reference>
<organism evidence="2 3">
    <name type="scientific">Botryotinia convoluta</name>
    <dbReference type="NCBI Taxonomy" id="54673"/>
    <lineage>
        <taxon>Eukaryota</taxon>
        <taxon>Fungi</taxon>
        <taxon>Dikarya</taxon>
        <taxon>Ascomycota</taxon>
        <taxon>Pezizomycotina</taxon>
        <taxon>Leotiomycetes</taxon>
        <taxon>Helotiales</taxon>
        <taxon>Sclerotiniaceae</taxon>
        <taxon>Botryotinia</taxon>
    </lineage>
</organism>
<evidence type="ECO:0000256" key="1">
    <source>
        <dbReference type="SAM" id="MobiDB-lite"/>
    </source>
</evidence>
<dbReference type="Proteomes" id="UP000297527">
    <property type="component" value="Unassembled WGS sequence"/>
</dbReference>
<proteinExistence type="predicted"/>
<name>A0A4Z1IGI6_9HELO</name>
<feature type="region of interest" description="Disordered" evidence="1">
    <location>
        <begin position="108"/>
        <end position="130"/>
    </location>
</feature>
<gene>
    <name evidence="2" type="ORF">BCON_0057g00380</name>
</gene>
<evidence type="ECO:0000313" key="3">
    <source>
        <dbReference type="Proteomes" id="UP000297527"/>
    </source>
</evidence>
<evidence type="ECO:0000313" key="2">
    <source>
        <dbReference type="EMBL" id="TGO58250.1"/>
    </source>
</evidence>
<dbReference type="AlphaFoldDB" id="A0A4Z1IGI6"/>
<dbReference type="OrthoDB" id="66144at2759"/>
<protein>
    <submittedName>
        <fullName evidence="2">Uncharacterized protein</fullName>
    </submittedName>
</protein>
<comment type="caution">
    <text evidence="2">The sequence shown here is derived from an EMBL/GenBank/DDBJ whole genome shotgun (WGS) entry which is preliminary data.</text>
</comment>
<sequence length="151" mass="16673">MVISTLVLKPLPLDTLFSTMTFLLKPGSDVNNGRGLITNMHAEMGRLSQAGFSDEIEGKKTKVRGESYVYEIEEVVEEGKKWRFHFVGGVLERTVEITDIEEDGSGLKLGRGGRKEDVVRNGDAEETPTKQFSTGKQSVTHIANGLDCQEL</sequence>
<dbReference type="EMBL" id="PQXN01000057">
    <property type="protein sequence ID" value="TGO58250.1"/>
    <property type="molecule type" value="Genomic_DNA"/>
</dbReference>
<keyword evidence="3" id="KW-1185">Reference proteome</keyword>